<sequence length="94" mass="10296">MKIFRLVVIVTLGLALFPALGLSQVGGNLAAGPPLDLDLEVTTGPDGPILSVSRFELVTGEYYRFNVTSDGEQSWRLEVDELLRNSHLRIVTIN</sequence>
<dbReference type="AlphaFoldDB" id="A0A382RWL3"/>
<reference evidence="1" key="1">
    <citation type="submission" date="2018-05" db="EMBL/GenBank/DDBJ databases">
        <authorList>
            <person name="Lanie J.A."/>
            <person name="Ng W.-L."/>
            <person name="Kazmierczak K.M."/>
            <person name="Andrzejewski T.M."/>
            <person name="Davidsen T.M."/>
            <person name="Wayne K.J."/>
            <person name="Tettelin H."/>
            <person name="Glass J.I."/>
            <person name="Rusch D."/>
            <person name="Podicherti R."/>
            <person name="Tsui H.-C.T."/>
            <person name="Winkler M.E."/>
        </authorList>
    </citation>
    <scope>NUCLEOTIDE SEQUENCE</scope>
</reference>
<proteinExistence type="predicted"/>
<feature type="non-terminal residue" evidence="1">
    <location>
        <position position="94"/>
    </location>
</feature>
<protein>
    <submittedName>
        <fullName evidence="1">Uncharacterized protein</fullName>
    </submittedName>
</protein>
<name>A0A382RWL3_9ZZZZ</name>
<gene>
    <name evidence="1" type="ORF">METZ01_LOCUS354281</name>
</gene>
<evidence type="ECO:0000313" key="1">
    <source>
        <dbReference type="EMBL" id="SVD01427.1"/>
    </source>
</evidence>
<organism evidence="1">
    <name type="scientific">marine metagenome</name>
    <dbReference type="NCBI Taxonomy" id="408172"/>
    <lineage>
        <taxon>unclassified sequences</taxon>
        <taxon>metagenomes</taxon>
        <taxon>ecological metagenomes</taxon>
    </lineage>
</organism>
<accession>A0A382RWL3</accession>
<dbReference type="EMBL" id="UINC01124344">
    <property type="protein sequence ID" value="SVD01427.1"/>
    <property type="molecule type" value="Genomic_DNA"/>
</dbReference>